<keyword evidence="1" id="KW-0812">Transmembrane</keyword>
<name>A0AAD1C411_METFU</name>
<keyword evidence="3" id="KW-1185">Reference proteome</keyword>
<organism evidence="2 3">
    <name type="scientific">Metapseudomonas furukawaii</name>
    <name type="common">Pseudomonas furukawaii</name>
    <dbReference type="NCBI Taxonomy" id="1149133"/>
    <lineage>
        <taxon>Bacteria</taxon>
        <taxon>Pseudomonadati</taxon>
        <taxon>Pseudomonadota</taxon>
        <taxon>Gammaproteobacteria</taxon>
        <taxon>Pseudomonadales</taxon>
        <taxon>Pseudomonadaceae</taxon>
        <taxon>Metapseudomonas</taxon>
    </lineage>
</organism>
<dbReference type="EMBL" id="AP014862">
    <property type="protein sequence ID" value="BAU76131.1"/>
    <property type="molecule type" value="Genomic_DNA"/>
</dbReference>
<dbReference type="Proteomes" id="UP000218554">
    <property type="component" value="Chromosome"/>
</dbReference>
<evidence type="ECO:0000313" key="3">
    <source>
        <dbReference type="Proteomes" id="UP000218554"/>
    </source>
</evidence>
<dbReference type="KEGG" id="pfuw:KF707C_44430"/>
<accession>A0AAD1C411</accession>
<protein>
    <submittedName>
        <fullName evidence="2">Uncharacterized protein</fullName>
    </submittedName>
</protein>
<evidence type="ECO:0000313" key="2">
    <source>
        <dbReference type="EMBL" id="BAU76131.1"/>
    </source>
</evidence>
<feature type="transmembrane region" description="Helical" evidence="1">
    <location>
        <begin position="20"/>
        <end position="46"/>
    </location>
</feature>
<reference evidence="2 3" key="2">
    <citation type="journal article" date="2017" name="Int. J. Syst. Evol. Microbiol.">
        <title>Pseudomonas furukawaii sp. nov., a polychlorinated biphenyl-degrading bacterium isolated from biphenyl-contaminated soil in Japan.</title>
        <authorList>
            <person name="Kimura N."/>
            <person name="Watanabe T."/>
            <person name="Suenaga H."/>
            <person name="Fujihara H."/>
            <person name="Futagami T."/>
            <person name="Goto M."/>
            <person name="Hanada S."/>
            <person name="Hirose J."/>
        </authorList>
    </citation>
    <scope>NUCLEOTIDE SEQUENCE [LARGE SCALE GENOMIC DNA]</scope>
    <source>
        <strain evidence="3">DSM 10086 / NBRC 110670 / KF707</strain>
    </source>
</reference>
<proteinExistence type="predicted"/>
<keyword evidence="1" id="KW-0472">Membrane</keyword>
<gene>
    <name evidence="2" type="ORF">KF707C_44430</name>
</gene>
<reference evidence="3" key="1">
    <citation type="submission" date="2015-05" db="EMBL/GenBank/DDBJ databases">
        <title>Draft genome sequencing of a biphenyl-degrading bacterium, Pseudomonas balearica KF707 (=NBRC110670).</title>
        <authorList>
            <person name="Kimura N."/>
            <person name="Hirose J."/>
            <person name="Watanabe T."/>
            <person name="Suenaga H."/>
            <person name="Fujihara H."/>
            <person name="Noguchi M."/>
            <person name="Hashimoto M."/>
            <person name="Shimodaira J."/>
            <person name="Tsuchikane K."/>
            <person name="Hosoyama A."/>
            <person name="Yamazoe A."/>
            <person name="Fujita N."/>
            <person name="Furukawa K."/>
        </authorList>
    </citation>
    <scope>NUCLEOTIDE SEQUENCE [LARGE SCALE GENOMIC DNA]</scope>
    <source>
        <strain evidence="3">DSM 10086 / NBRC 110670 / KF707</strain>
    </source>
</reference>
<evidence type="ECO:0000256" key="1">
    <source>
        <dbReference type="SAM" id="Phobius"/>
    </source>
</evidence>
<keyword evidence="1" id="KW-1133">Transmembrane helix</keyword>
<sequence>MDFQMSFNSMVWFMVKAALASIPALIILAVIGALLTIFFGAFFGVLSKM</sequence>
<dbReference type="AlphaFoldDB" id="A0AAD1C411"/>